<sequence>MTETKQLTDPMDALVSLQQEVRRGMTTNSTSQGKDIRVVFDKPNGIARYTYARIEHGRVKAIAILHVHTPIDGIPCFALGYAVPEAYRNRGWAKQIVEAGIQELSAGLGRHGVKQFYVEAVVGQDNVASQRVATAVVSSTHRESTDQESGLPVFCYARLVQC</sequence>
<proteinExistence type="predicted"/>
<evidence type="ECO:0000313" key="1">
    <source>
        <dbReference type="EMBL" id="KAF0255687.1"/>
    </source>
</evidence>
<name>A0A7V8EJH9_PSEPU</name>
<organism evidence="1 2">
    <name type="scientific">Pseudomonas putida</name>
    <name type="common">Arthrobacter siderocapsulatus</name>
    <dbReference type="NCBI Taxonomy" id="303"/>
    <lineage>
        <taxon>Bacteria</taxon>
        <taxon>Pseudomonadati</taxon>
        <taxon>Pseudomonadota</taxon>
        <taxon>Gammaproteobacteria</taxon>
        <taxon>Pseudomonadales</taxon>
        <taxon>Pseudomonadaceae</taxon>
        <taxon>Pseudomonas</taxon>
    </lineage>
</organism>
<dbReference type="AlphaFoldDB" id="A0A7V8EJH9"/>
<dbReference type="Proteomes" id="UP000442695">
    <property type="component" value="Unassembled WGS sequence"/>
</dbReference>
<dbReference type="InterPro" id="IPR016181">
    <property type="entry name" value="Acyl_CoA_acyltransferase"/>
</dbReference>
<keyword evidence="1" id="KW-0808">Transferase</keyword>
<dbReference type="SUPFAM" id="SSF55729">
    <property type="entry name" value="Acyl-CoA N-acyltransferases (Nat)"/>
    <property type="match status" value="1"/>
</dbReference>
<protein>
    <submittedName>
        <fullName evidence="1">N-acetyltransferase</fullName>
    </submittedName>
</protein>
<dbReference type="EMBL" id="WOWR01000005">
    <property type="protein sequence ID" value="KAF0255687.1"/>
    <property type="molecule type" value="Genomic_DNA"/>
</dbReference>
<evidence type="ECO:0000313" key="2">
    <source>
        <dbReference type="Proteomes" id="UP000442695"/>
    </source>
</evidence>
<dbReference type="GO" id="GO:0016740">
    <property type="term" value="F:transferase activity"/>
    <property type="evidence" value="ECO:0007669"/>
    <property type="project" value="UniProtKB-KW"/>
</dbReference>
<accession>A0A7V8EJH9</accession>
<comment type="caution">
    <text evidence="1">The sequence shown here is derived from an EMBL/GenBank/DDBJ whole genome shotgun (WGS) entry which is preliminary data.</text>
</comment>
<gene>
    <name evidence="1" type="ORF">GN299_06240</name>
</gene>
<dbReference type="RefSeq" id="WP_156858580.1">
    <property type="nucleotide sequence ID" value="NZ_WOWR01000005.1"/>
</dbReference>
<dbReference type="Gene3D" id="3.40.630.30">
    <property type="match status" value="1"/>
</dbReference>
<reference evidence="1 2" key="1">
    <citation type="submission" date="2019-12" db="EMBL/GenBank/DDBJ databases">
        <authorList>
            <person name="Woiski C."/>
        </authorList>
    </citation>
    <scope>NUCLEOTIDE SEQUENCE [LARGE SCALE GENOMIC DNA]</scope>
    <source>
        <strain evidence="1 2">BOE100</strain>
    </source>
</reference>